<comment type="caution">
    <text evidence="3">The sequence shown here is derived from an EMBL/GenBank/DDBJ whole genome shotgun (WGS) entry which is preliminary data.</text>
</comment>
<feature type="transmembrane region" description="Helical" evidence="1">
    <location>
        <begin position="45"/>
        <end position="70"/>
    </location>
</feature>
<evidence type="ECO:0000256" key="1">
    <source>
        <dbReference type="SAM" id="Phobius"/>
    </source>
</evidence>
<organism evidence="3 4">
    <name type="scientific">Sandaracinomonas limnophila</name>
    <dbReference type="NCBI Taxonomy" id="1862386"/>
    <lineage>
        <taxon>Bacteria</taxon>
        <taxon>Pseudomonadati</taxon>
        <taxon>Bacteroidota</taxon>
        <taxon>Cytophagia</taxon>
        <taxon>Cytophagales</taxon>
        <taxon>Flectobacillaceae</taxon>
        <taxon>Sandaracinomonas</taxon>
    </lineage>
</organism>
<dbReference type="RefSeq" id="WP_127804131.1">
    <property type="nucleotide sequence ID" value="NZ_SACY01000003.1"/>
</dbReference>
<dbReference type="SUPFAM" id="SSF56219">
    <property type="entry name" value="DNase I-like"/>
    <property type="match status" value="1"/>
</dbReference>
<dbReference type="AlphaFoldDB" id="A0A437PRT1"/>
<evidence type="ECO:0000313" key="3">
    <source>
        <dbReference type="EMBL" id="RVU24940.1"/>
    </source>
</evidence>
<keyword evidence="4" id="KW-1185">Reference proteome</keyword>
<evidence type="ECO:0000313" key="4">
    <source>
        <dbReference type="Proteomes" id="UP000282832"/>
    </source>
</evidence>
<gene>
    <name evidence="3" type="ORF">EOJ36_08005</name>
</gene>
<dbReference type="Pfam" id="PF03372">
    <property type="entry name" value="Exo_endo_phos"/>
    <property type="match status" value="1"/>
</dbReference>
<dbReference type="Gene3D" id="3.60.10.10">
    <property type="entry name" value="Endonuclease/exonuclease/phosphatase"/>
    <property type="match status" value="1"/>
</dbReference>
<protein>
    <recommendedName>
        <fullName evidence="2">Endonuclease/exonuclease/phosphatase domain-containing protein</fullName>
    </recommendedName>
</protein>
<evidence type="ECO:0000259" key="2">
    <source>
        <dbReference type="Pfam" id="PF03372"/>
    </source>
</evidence>
<dbReference type="OrthoDB" id="635146at2"/>
<dbReference type="CDD" id="cd09084">
    <property type="entry name" value="EEP-2"/>
    <property type="match status" value="1"/>
</dbReference>
<accession>A0A437PRT1</accession>
<sequence length="373" mass="43311">MAKKKIKEETLAGKIISSLIWLGTLPLCIYTLITYTLSYTLLFDHWIAGFLMMTVPVAQILCLISLIYWLTRRAKRALLPLTVLLLGYGFIKRTFTVHEPIASLENSIKILNYNVYGMYSNEYESNKEKLNKLKDFIKNEEADIKVFQEFYSNADRKQYRTIDFLKGEYPNYAFIPLKQEAFDKNEKMGLAIFSKYPIIHFEGEQYKNSANGYLLADIAYKKDTIRIINLQLWSMGIRVGKVAGKIRDQDYSNAKKEGRGILASLKKGFINHKREMDQINRFIQNSPYPILVMGDLNETPYGWAYGTIRERLKNGFEEAGNGFGFTLNRSPYVVRIDNQFFSDDFKILNFETLSKIKYSDHLPVLGTYQLKHE</sequence>
<feature type="domain" description="Endonuclease/exonuclease/phosphatase" evidence="2">
    <location>
        <begin position="112"/>
        <end position="361"/>
    </location>
</feature>
<keyword evidence="1" id="KW-1133">Transmembrane helix</keyword>
<reference evidence="3 4" key="1">
    <citation type="submission" date="2019-01" db="EMBL/GenBank/DDBJ databases">
        <authorList>
            <person name="Chen W.-M."/>
        </authorList>
    </citation>
    <scope>NUCLEOTIDE SEQUENCE [LARGE SCALE GENOMIC DNA]</scope>
    <source>
        <strain evidence="3 4">FSY-15</strain>
    </source>
</reference>
<proteinExistence type="predicted"/>
<dbReference type="GO" id="GO:0003824">
    <property type="term" value="F:catalytic activity"/>
    <property type="evidence" value="ECO:0007669"/>
    <property type="project" value="InterPro"/>
</dbReference>
<dbReference type="Proteomes" id="UP000282832">
    <property type="component" value="Unassembled WGS sequence"/>
</dbReference>
<keyword evidence="1" id="KW-0472">Membrane</keyword>
<dbReference type="InterPro" id="IPR005135">
    <property type="entry name" value="Endo/exonuclease/phosphatase"/>
</dbReference>
<keyword evidence="1" id="KW-0812">Transmembrane</keyword>
<name>A0A437PRT1_9BACT</name>
<feature type="transmembrane region" description="Helical" evidence="1">
    <location>
        <begin position="12"/>
        <end position="33"/>
    </location>
</feature>
<feature type="transmembrane region" description="Helical" evidence="1">
    <location>
        <begin position="77"/>
        <end position="95"/>
    </location>
</feature>
<dbReference type="InterPro" id="IPR036691">
    <property type="entry name" value="Endo/exonu/phosph_ase_sf"/>
</dbReference>
<dbReference type="EMBL" id="SACY01000003">
    <property type="protein sequence ID" value="RVU24940.1"/>
    <property type="molecule type" value="Genomic_DNA"/>
</dbReference>